<evidence type="ECO:0000313" key="9">
    <source>
        <dbReference type="Proteomes" id="UP000678393"/>
    </source>
</evidence>
<name>A0A8S3Z6P9_9EUPU</name>
<dbReference type="SUPFAM" id="SSF74784">
    <property type="entry name" value="Translin"/>
    <property type="match status" value="1"/>
</dbReference>
<dbReference type="InterPro" id="IPR016068">
    <property type="entry name" value="Translin_N"/>
</dbReference>
<organism evidence="8 9">
    <name type="scientific">Candidula unifasciata</name>
    <dbReference type="NCBI Taxonomy" id="100452"/>
    <lineage>
        <taxon>Eukaryota</taxon>
        <taxon>Metazoa</taxon>
        <taxon>Spiralia</taxon>
        <taxon>Lophotrochozoa</taxon>
        <taxon>Mollusca</taxon>
        <taxon>Gastropoda</taxon>
        <taxon>Heterobranchia</taxon>
        <taxon>Euthyneura</taxon>
        <taxon>Panpulmonata</taxon>
        <taxon>Eupulmonata</taxon>
        <taxon>Stylommatophora</taxon>
        <taxon>Helicina</taxon>
        <taxon>Helicoidea</taxon>
        <taxon>Geomitridae</taxon>
        <taxon>Candidula</taxon>
    </lineage>
</organism>
<evidence type="ECO:0000313" key="8">
    <source>
        <dbReference type="EMBL" id="CAG5122466.1"/>
    </source>
</evidence>
<evidence type="ECO:0000256" key="3">
    <source>
        <dbReference type="ARBA" id="ARBA00005902"/>
    </source>
</evidence>
<dbReference type="AlphaFoldDB" id="A0A8S3Z6P9"/>
<keyword evidence="6" id="KW-0460">Magnesium</keyword>
<evidence type="ECO:0000256" key="4">
    <source>
        <dbReference type="ARBA" id="ARBA00022490"/>
    </source>
</evidence>
<dbReference type="CDD" id="cd14820">
    <property type="entry name" value="TRAX"/>
    <property type="match status" value="1"/>
</dbReference>
<evidence type="ECO:0000256" key="5">
    <source>
        <dbReference type="ARBA" id="ARBA00023242"/>
    </source>
</evidence>
<comment type="similarity">
    <text evidence="3">Belongs to the translin family.</text>
</comment>
<dbReference type="GO" id="GO:0043565">
    <property type="term" value="F:sequence-specific DNA binding"/>
    <property type="evidence" value="ECO:0007669"/>
    <property type="project" value="InterPro"/>
</dbReference>
<evidence type="ECO:0000256" key="7">
    <source>
        <dbReference type="SAM" id="MobiDB-lite"/>
    </source>
</evidence>
<keyword evidence="4" id="KW-0963">Cytoplasm</keyword>
<protein>
    <recommendedName>
        <fullName evidence="10">Translin-associated protein X</fullName>
    </recommendedName>
</protein>
<feature type="compositionally biased region" description="Basic and acidic residues" evidence="7">
    <location>
        <begin position="22"/>
        <end position="35"/>
    </location>
</feature>
<dbReference type="FunFam" id="1.20.58.200:FF:000001">
    <property type="entry name" value="Translin-associated factor X"/>
    <property type="match status" value="1"/>
</dbReference>
<sequence>MEASAGAGGNAGRGRYRRKRYGHDAKGSDRENEKHLKTSMVNVDVNSAVIEAFQGFQVELDTRNDTYERIVKLSRDITIESKRLIFLLHRVTGSDDRDSILTDAAARMLELRTSKFLPLAKELKGQDPYQFLRAFSPGLQEYIESVTFYHYLADNQLASLDSIQTGLTFTLQDSNGNQNDLPKNLQVKNSAPRKLPDECIGNSDVPPSLKTLSDENKQDIQNRDVASEECLQGQNCTTDKAVAAETFDCESLQTVSVPVPPTEYMLGVADFTGELMKMAINSVGSGDLRTPRIVAEMMRTIHDAFASIGNIPRELRHKLRVLRQSLQKVETACYTMKVRGSEIPSHMLADVFSTAGTGDMFCMDDNEEFYD</sequence>
<evidence type="ECO:0000256" key="1">
    <source>
        <dbReference type="ARBA" id="ARBA00004123"/>
    </source>
</evidence>
<evidence type="ECO:0000256" key="6">
    <source>
        <dbReference type="PIRSR" id="PIRSR602848-1"/>
    </source>
</evidence>
<dbReference type="GO" id="GO:0046872">
    <property type="term" value="F:metal ion binding"/>
    <property type="evidence" value="ECO:0007669"/>
    <property type="project" value="UniProtKB-KW"/>
</dbReference>
<dbReference type="InterPro" id="IPR002848">
    <property type="entry name" value="Translin_fam"/>
</dbReference>
<evidence type="ECO:0000256" key="2">
    <source>
        <dbReference type="ARBA" id="ARBA00004496"/>
    </source>
</evidence>
<dbReference type="Gene3D" id="1.20.58.190">
    <property type="entry name" value="Translin, domain 1"/>
    <property type="match status" value="1"/>
</dbReference>
<dbReference type="EMBL" id="CAJHNH020001299">
    <property type="protein sequence ID" value="CAG5122466.1"/>
    <property type="molecule type" value="Genomic_DNA"/>
</dbReference>
<evidence type="ECO:0008006" key="10">
    <source>
        <dbReference type="Google" id="ProtNLM"/>
    </source>
</evidence>
<comment type="caution">
    <text evidence="8">The sequence shown here is derived from an EMBL/GenBank/DDBJ whole genome shotgun (WGS) entry which is preliminary data.</text>
</comment>
<feature type="binding site" evidence="6">
    <location>
        <position position="144"/>
    </location>
    <ligand>
        <name>Mg(2+)</name>
        <dbReference type="ChEBI" id="CHEBI:18420"/>
    </ligand>
</feature>
<feature type="binding site" evidence="6">
    <location>
        <position position="274"/>
    </location>
    <ligand>
        <name>Mg(2+)</name>
        <dbReference type="ChEBI" id="CHEBI:18420"/>
    </ligand>
</feature>
<feature type="compositionally biased region" description="Gly residues" evidence="7">
    <location>
        <begin position="1"/>
        <end position="12"/>
    </location>
</feature>
<dbReference type="PANTHER" id="PTHR10741">
    <property type="entry name" value="TRANSLIN AND TRANSLIN ASSOCIATED PROTEIN X"/>
    <property type="match status" value="1"/>
</dbReference>
<dbReference type="Gene3D" id="1.20.58.200">
    <property type="entry name" value="Translin, domain 2"/>
    <property type="match status" value="1"/>
</dbReference>
<dbReference type="GO" id="GO:0005634">
    <property type="term" value="C:nucleus"/>
    <property type="evidence" value="ECO:0007669"/>
    <property type="project" value="UniProtKB-SubCell"/>
</dbReference>
<feature type="region of interest" description="Disordered" evidence="7">
    <location>
        <begin position="1"/>
        <end position="35"/>
    </location>
</feature>
<dbReference type="InterPro" id="IPR016069">
    <property type="entry name" value="Translin_C"/>
</dbReference>
<proteinExistence type="inferred from homology"/>
<dbReference type="InterPro" id="IPR036081">
    <property type="entry name" value="Translin_sf"/>
</dbReference>
<reference evidence="8" key="1">
    <citation type="submission" date="2021-04" db="EMBL/GenBank/DDBJ databases">
        <authorList>
            <consortium name="Molecular Ecology Group"/>
        </authorList>
    </citation>
    <scope>NUCLEOTIDE SEQUENCE</scope>
</reference>
<dbReference type="OrthoDB" id="31005at2759"/>
<dbReference type="Pfam" id="PF01997">
    <property type="entry name" value="Translin"/>
    <property type="match status" value="1"/>
</dbReference>
<dbReference type="GO" id="GO:0005737">
    <property type="term" value="C:cytoplasm"/>
    <property type="evidence" value="ECO:0007669"/>
    <property type="project" value="UniProtKB-SubCell"/>
</dbReference>
<gene>
    <name evidence="8" type="ORF">CUNI_LOCUS8024</name>
</gene>
<keyword evidence="6" id="KW-0479">Metal-binding</keyword>
<dbReference type="Proteomes" id="UP000678393">
    <property type="component" value="Unassembled WGS sequence"/>
</dbReference>
<keyword evidence="5" id="KW-0539">Nucleus</keyword>
<comment type="subcellular location">
    <subcellularLocation>
        <location evidence="2">Cytoplasm</location>
    </subcellularLocation>
    <subcellularLocation>
        <location evidence="1">Nucleus</location>
    </subcellularLocation>
</comment>
<keyword evidence="9" id="KW-1185">Reference proteome</keyword>
<accession>A0A8S3Z6P9</accession>